<protein>
    <recommendedName>
        <fullName evidence="9">Ras-GAP domain-containing protein</fullName>
    </recommendedName>
</protein>
<dbReference type="GO" id="GO:0005096">
    <property type="term" value="F:GTPase activator activity"/>
    <property type="evidence" value="ECO:0007669"/>
    <property type="project" value="UniProtKB-KW"/>
</dbReference>
<dbReference type="InterPro" id="IPR039360">
    <property type="entry name" value="Ras_GTPase"/>
</dbReference>
<dbReference type="InterPro" id="IPR011993">
    <property type="entry name" value="PH-like_dom_sf"/>
</dbReference>
<feature type="domain" description="C2" evidence="5">
    <location>
        <begin position="426"/>
        <end position="549"/>
    </location>
</feature>
<dbReference type="PROSITE" id="PS50018">
    <property type="entry name" value="RAS_GTPASE_ACTIV_2"/>
    <property type="match status" value="1"/>
</dbReference>
<feature type="domain" description="Ras-GAP" evidence="6">
    <location>
        <begin position="613"/>
        <end position="808"/>
    </location>
</feature>
<evidence type="ECO:0000313" key="7">
    <source>
        <dbReference type="EMBL" id="TPX55450.1"/>
    </source>
</evidence>
<dbReference type="InterPro" id="IPR001849">
    <property type="entry name" value="PH_domain"/>
</dbReference>
<name>A0A507DX45_9FUNG</name>
<dbReference type="InterPro" id="IPR027267">
    <property type="entry name" value="AH/BAR_dom_sf"/>
</dbReference>
<keyword evidence="2" id="KW-0175">Coiled coil</keyword>
<dbReference type="PANTHER" id="PTHR10194:SF60">
    <property type="entry name" value="RAS GTPASE-ACTIVATING PROTEIN RASKOL"/>
    <property type="match status" value="1"/>
</dbReference>
<feature type="compositionally biased region" description="Low complexity" evidence="3">
    <location>
        <begin position="1124"/>
        <end position="1138"/>
    </location>
</feature>
<feature type="region of interest" description="Disordered" evidence="3">
    <location>
        <begin position="1168"/>
        <end position="1247"/>
    </location>
</feature>
<sequence>MPLSTIGGFAEESTRQCRELVSFWQKRQEIEMEYGTALAALCQGYHRNAWEGMRPHQFLSVLNTSGSATADSVRAQLLRTSLWAAAFDAASQLSTLADAHIQAAMQLQRTVIDPMRGHLREMKIMRHAHQDHGREITRQLQNVYTETRLAKQEYDKAQLLASECVDSLSKSQLRADKKKDLERLQAKATAAIERVTVAEEVLRKCEEKRAAAQQDYFETKIPAFFEDVHTYEDKRLSLIRKGLNDVASIDCVDVNSRVAVLSGIQDMINSIDLRKDSTLFEQYHLDRENKDANQVSVRGLVGAMKASRASVKRGDTASGWSSNYLVLMAEDMLLYCFDGEDSEQPREIITLASSQVYSLDDSYYGRAHCFQLILDTDVISYGPGAKPATSPAAPGSKITYNFIAESANDKHEWIKCLRQFGYCCRECAGMYGDAPTDETERPSTRSLVLWVMEAKDLKLPGSHASSRSLNPYCVLLFNDVKQARTRIKSEEAPFWGEEFRFNDIPPCQKRLRLLFFSGASTRLQKDQEVGYVSINLSKVKDSTRFEEWHQIRPFHRGDSGAGAAAVGSVRIAYQLSNERSLPMPLYSELLETVTEQPLTCVQFIGERLVKPQPREEFARTILNILVAFDRDVAGVQVLARAEIAKTINPNIMFRGNSIATKVLDQYMKMVGEGYLHGTLQSLIRGVYTSKDSCEVDPARLPQGKETEMLKRNWKRLLNHATIFWEAIQRSADKCPPELVAVFADMIRTAEARFDTQVKYAAVSGFIFLRFFCPAILSPKLFGIMNEHPPDITARTLTLLAKILQNLANLSEFEAKEPYMAPANSWIAGNLSGMRLYIQQVSTLNDGQTATRKPRIDLRRESAALHYCINAIWSDLHSAIQVASAEGSNAITADSPLMRLIPVMERLNAATEEQEQTDCLGSQLELTVDEGPSSPLSHLLSRNYDNHDDPPNASGGIDRSDDQFFTLHQYADARPQSPTSDQETLSTTPSETVTLKSRPTSIRNNLNLRAQSEPFAPHSMQEGILSNAIAAMDDEDGDEFYLAPMSPAGPTDTPNASSWKHRQSLSLSMGRKKERDVAADRRDIGTVEGTPLMTSALPPKQKSNTALDHSPASPKASPNLSRKLTSGSGSSQQKSIKTSHTFFSKGAKVGTTLKNMLAGGQTSIASKPIPAKKVSLSKSNPDLAADPEKSPKARSRGSDPETKRSDPRIQFGSVRKKGLFATTEEDDPDNESKAVPMSQPTTGFMGGL</sequence>
<evidence type="ECO:0000313" key="8">
    <source>
        <dbReference type="Proteomes" id="UP000318582"/>
    </source>
</evidence>
<proteinExistence type="predicted"/>
<feature type="region of interest" description="Disordered" evidence="3">
    <location>
        <begin position="1038"/>
        <end position="1138"/>
    </location>
</feature>
<feature type="region of interest" description="Disordered" evidence="3">
    <location>
        <begin position="972"/>
        <end position="1004"/>
    </location>
</feature>
<dbReference type="STRING" id="109895.A0A507DX45"/>
<dbReference type="SUPFAM" id="SSF48350">
    <property type="entry name" value="GTPase activation domain, GAP"/>
    <property type="match status" value="1"/>
</dbReference>
<dbReference type="SMART" id="SM00239">
    <property type="entry name" value="C2"/>
    <property type="match status" value="1"/>
</dbReference>
<dbReference type="PROSITE" id="PS00509">
    <property type="entry name" value="RAS_GTPASE_ACTIV_1"/>
    <property type="match status" value="1"/>
</dbReference>
<dbReference type="Gene3D" id="1.20.1270.60">
    <property type="entry name" value="Arfaptin homology (AH) domain/BAR domain"/>
    <property type="match status" value="1"/>
</dbReference>
<evidence type="ECO:0000256" key="3">
    <source>
        <dbReference type="SAM" id="MobiDB-lite"/>
    </source>
</evidence>
<dbReference type="InterPro" id="IPR035892">
    <property type="entry name" value="C2_domain_sf"/>
</dbReference>
<evidence type="ECO:0000259" key="6">
    <source>
        <dbReference type="PROSITE" id="PS50018"/>
    </source>
</evidence>
<dbReference type="SMART" id="SM00323">
    <property type="entry name" value="RasGAP"/>
    <property type="match status" value="1"/>
</dbReference>
<accession>A0A507DX45</accession>
<dbReference type="Gene3D" id="2.30.29.30">
    <property type="entry name" value="Pleckstrin-homology domain (PH domain)/Phosphotyrosine-binding domain (PTB)"/>
    <property type="match status" value="1"/>
</dbReference>
<feature type="coiled-coil region" evidence="2">
    <location>
        <begin position="174"/>
        <end position="215"/>
    </location>
</feature>
<evidence type="ECO:0000256" key="2">
    <source>
        <dbReference type="SAM" id="Coils"/>
    </source>
</evidence>
<dbReference type="PROSITE" id="PS50003">
    <property type="entry name" value="PH_DOMAIN"/>
    <property type="match status" value="1"/>
</dbReference>
<dbReference type="PANTHER" id="PTHR10194">
    <property type="entry name" value="RAS GTPASE-ACTIVATING PROTEINS"/>
    <property type="match status" value="1"/>
</dbReference>
<feature type="region of interest" description="Disordered" evidence="3">
    <location>
        <begin position="926"/>
        <end position="959"/>
    </location>
</feature>
<feature type="compositionally biased region" description="Polar residues" evidence="3">
    <location>
        <begin position="975"/>
        <end position="1004"/>
    </location>
</feature>
<evidence type="ECO:0000259" key="4">
    <source>
        <dbReference type="PROSITE" id="PS50003"/>
    </source>
</evidence>
<feature type="compositionally biased region" description="Basic and acidic residues" evidence="3">
    <location>
        <begin position="1070"/>
        <end position="1084"/>
    </location>
</feature>
<organism evidence="7 8">
    <name type="scientific">Powellomyces hirtus</name>
    <dbReference type="NCBI Taxonomy" id="109895"/>
    <lineage>
        <taxon>Eukaryota</taxon>
        <taxon>Fungi</taxon>
        <taxon>Fungi incertae sedis</taxon>
        <taxon>Chytridiomycota</taxon>
        <taxon>Chytridiomycota incertae sedis</taxon>
        <taxon>Chytridiomycetes</taxon>
        <taxon>Spizellomycetales</taxon>
        <taxon>Powellomycetaceae</taxon>
        <taxon>Powellomyces</taxon>
    </lineage>
</organism>
<dbReference type="SUPFAM" id="SSF49562">
    <property type="entry name" value="C2 domain (Calcium/lipid-binding domain, CaLB)"/>
    <property type="match status" value="1"/>
</dbReference>
<evidence type="ECO:0000256" key="1">
    <source>
        <dbReference type="ARBA" id="ARBA00022468"/>
    </source>
</evidence>
<dbReference type="AlphaFoldDB" id="A0A507DX45"/>
<comment type="caution">
    <text evidence="7">The sequence shown here is derived from an EMBL/GenBank/DDBJ whole genome shotgun (WGS) entry which is preliminary data.</text>
</comment>
<feature type="domain" description="PH" evidence="4">
    <location>
        <begin position="294"/>
        <end position="422"/>
    </location>
</feature>
<dbReference type="Gene3D" id="1.10.506.10">
    <property type="entry name" value="GTPase Activation - p120gap, domain 1"/>
    <property type="match status" value="2"/>
</dbReference>
<dbReference type="InterPro" id="IPR001060">
    <property type="entry name" value="FCH_dom"/>
</dbReference>
<gene>
    <name evidence="7" type="ORF">PhCBS80983_g05306</name>
</gene>
<dbReference type="Proteomes" id="UP000318582">
    <property type="component" value="Unassembled WGS sequence"/>
</dbReference>
<dbReference type="Pfam" id="PF00616">
    <property type="entry name" value="RasGAP"/>
    <property type="match status" value="1"/>
</dbReference>
<dbReference type="PROSITE" id="PS50004">
    <property type="entry name" value="C2"/>
    <property type="match status" value="1"/>
</dbReference>
<dbReference type="InterPro" id="IPR023152">
    <property type="entry name" value="RasGAP_CS"/>
</dbReference>
<dbReference type="Pfam" id="PF00168">
    <property type="entry name" value="C2"/>
    <property type="match status" value="1"/>
</dbReference>
<dbReference type="EMBL" id="QEAQ01000109">
    <property type="protein sequence ID" value="TPX55450.1"/>
    <property type="molecule type" value="Genomic_DNA"/>
</dbReference>
<evidence type="ECO:0008006" key="9">
    <source>
        <dbReference type="Google" id="ProtNLM"/>
    </source>
</evidence>
<dbReference type="InterPro" id="IPR001936">
    <property type="entry name" value="RasGAP_dom"/>
</dbReference>
<evidence type="ECO:0000259" key="5">
    <source>
        <dbReference type="PROSITE" id="PS50004"/>
    </source>
</evidence>
<dbReference type="InterPro" id="IPR000008">
    <property type="entry name" value="C2_dom"/>
</dbReference>
<dbReference type="SUPFAM" id="SSF103657">
    <property type="entry name" value="BAR/IMD domain-like"/>
    <property type="match status" value="1"/>
</dbReference>
<dbReference type="Pfam" id="PF00611">
    <property type="entry name" value="FCH"/>
    <property type="match status" value="1"/>
</dbReference>
<dbReference type="InterPro" id="IPR008936">
    <property type="entry name" value="Rho_GTPase_activation_prot"/>
</dbReference>
<keyword evidence="1" id="KW-0343">GTPase activation</keyword>
<dbReference type="SUPFAM" id="SSF50729">
    <property type="entry name" value="PH domain-like"/>
    <property type="match status" value="1"/>
</dbReference>
<keyword evidence="8" id="KW-1185">Reference proteome</keyword>
<dbReference type="Pfam" id="PF00169">
    <property type="entry name" value="PH"/>
    <property type="match status" value="1"/>
</dbReference>
<feature type="compositionally biased region" description="Basic and acidic residues" evidence="3">
    <location>
        <begin position="1185"/>
        <end position="1206"/>
    </location>
</feature>
<dbReference type="SMART" id="SM00233">
    <property type="entry name" value="PH"/>
    <property type="match status" value="1"/>
</dbReference>
<reference evidence="7 8" key="1">
    <citation type="journal article" date="2019" name="Sci. Rep.">
        <title>Comparative genomics of chytrid fungi reveal insights into the obligate biotrophic and pathogenic lifestyle of Synchytrium endobioticum.</title>
        <authorList>
            <person name="van de Vossenberg B.T.L.H."/>
            <person name="Warris S."/>
            <person name="Nguyen H.D.T."/>
            <person name="van Gent-Pelzer M.P.E."/>
            <person name="Joly D.L."/>
            <person name="van de Geest H.C."/>
            <person name="Bonants P.J.M."/>
            <person name="Smith D.S."/>
            <person name="Levesque C.A."/>
            <person name="van der Lee T.A.J."/>
        </authorList>
    </citation>
    <scope>NUCLEOTIDE SEQUENCE [LARGE SCALE GENOMIC DNA]</scope>
    <source>
        <strain evidence="7 8">CBS 809.83</strain>
    </source>
</reference>
<dbReference type="Gene3D" id="2.60.40.150">
    <property type="entry name" value="C2 domain"/>
    <property type="match status" value="1"/>
</dbReference>